<protein>
    <submittedName>
        <fullName evidence="2">Uncharacterized protein</fullName>
    </submittedName>
</protein>
<dbReference type="KEGG" id="cme:CYME_CMS251C"/>
<dbReference type="AlphaFoldDB" id="M1VHK8"/>
<keyword evidence="1" id="KW-1133">Transmembrane helix</keyword>
<feature type="transmembrane region" description="Helical" evidence="1">
    <location>
        <begin position="212"/>
        <end position="236"/>
    </location>
</feature>
<name>M1VHK8_CYAM1</name>
<dbReference type="InterPro" id="IPR039987">
    <property type="entry name" value="PGRL1"/>
</dbReference>
<organism evidence="2 3">
    <name type="scientific">Cyanidioschyzon merolae (strain NIES-3377 / 10D)</name>
    <name type="common">Unicellular red alga</name>
    <dbReference type="NCBI Taxonomy" id="280699"/>
    <lineage>
        <taxon>Eukaryota</taxon>
        <taxon>Rhodophyta</taxon>
        <taxon>Bangiophyceae</taxon>
        <taxon>Cyanidiales</taxon>
        <taxon>Cyanidiaceae</taxon>
        <taxon>Cyanidioschyzon</taxon>
    </lineage>
</organism>
<proteinExistence type="predicted"/>
<dbReference type="HOGENOM" id="CLU_056652_0_0_1"/>
<sequence length="340" mass="38352">MRRPGSRSNAPLCWLTSTIGVPFRRCAAPFACSVGIARFPVCRGASVRLLSRPRRYHMSISREPFENDDHLWIRRIDGNNDGEYRGALENLFIEALRSYYEGNPVLTDGEFKTLRDELEHLGSSSLRLNDLEKVWIQAAQQRDMDRRLLNELRLSPEELDGLKAKLGASRTSTLDMQSILKSDSSMDKRLMYLLFGDAVEDRFKLLLLYAPAVLLCLSSILGFALLDLICLGHIQLTFDDQVAVRASVLFVVIAVVTAWFSNYLTPRMLSYLDLGSPEVVRGPCPNCGNDVTCLFSSASDRKRDERRCKRCGAIVGFNVAQRKVFLVARPQDRKKLSAPD</sequence>
<dbReference type="PANTHER" id="PTHR31032">
    <property type="entry name" value="PGR5-LIKE PROTEIN 1B, CHLOROPLASTIC"/>
    <property type="match status" value="1"/>
</dbReference>
<dbReference type="OrthoDB" id="10266946at2759"/>
<keyword evidence="1" id="KW-0472">Membrane</keyword>
<accession>M1VHK8</accession>
<gene>
    <name evidence="2" type="ORF">CYME_CMS251C</name>
</gene>
<dbReference type="GO" id="GO:0009773">
    <property type="term" value="P:photosynthetic electron transport in photosystem I"/>
    <property type="evidence" value="ECO:0007669"/>
    <property type="project" value="InterPro"/>
</dbReference>
<dbReference type="Proteomes" id="UP000007014">
    <property type="component" value="Chromosome 19"/>
</dbReference>
<dbReference type="GO" id="GO:0009535">
    <property type="term" value="C:chloroplast thylakoid membrane"/>
    <property type="evidence" value="ECO:0007669"/>
    <property type="project" value="InterPro"/>
</dbReference>
<evidence type="ECO:0000256" key="1">
    <source>
        <dbReference type="SAM" id="Phobius"/>
    </source>
</evidence>
<keyword evidence="3" id="KW-1185">Reference proteome</keyword>
<reference evidence="2 3" key="1">
    <citation type="journal article" date="2004" name="Nature">
        <title>Genome sequence of the ultrasmall unicellular red alga Cyanidioschyzon merolae 10D.</title>
        <authorList>
            <person name="Matsuzaki M."/>
            <person name="Misumi O."/>
            <person name="Shin-i T."/>
            <person name="Maruyama S."/>
            <person name="Takahara M."/>
            <person name="Miyagishima S."/>
            <person name="Mori T."/>
            <person name="Nishida K."/>
            <person name="Yagisawa F."/>
            <person name="Nishida K."/>
            <person name="Yoshida Y."/>
            <person name="Nishimura Y."/>
            <person name="Nakao S."/>
            <person name="Kobayashi T."/>
            <person name="Momoyama Y."/>
            <person name="Higashiyama T."/>
            <person name="Minoda A."/>
            <person name="Sano M."/>
            <person name="Nomoto H."/>
            <person name="Oishi K."/>
            <person name="Hayashi H."/>
            <person name="Ohta F."/>
            <person name="Nishizaka S."/>
            <person name="Haga S."/>
            <person name="Miura S."/>
            <person name="Morishita T."/>
            <person name="Kabeya Y."/>
            <person name="Terasawa K."/>
            <person name="Suzuki Y."/>
            <person name="Ishii Y."/>
            <person name="Asakawa S."/>
            <person name="Takano H."/>
            <person name="Ohta N."/>
            <person name="Kuroiwa H."/>
            <person name="Tanaka K."/>
            <person name="Shimizu N."/>
            <person name="Sugano S."/>
            <person name="Sato N."/>
            <person name="Nozaki H."/>
            <person name="Ogasawara N."/>
            <person name="Kohara Y."/>
            <person name="Kuroiwa T."/>
        </authorList>
    </citation>
    <scope>NUCLEOTIDE SEQUENCE [LARGE SCALE GENOMIC DNA]</scope>
    <source>
        <strain evidence="2 3">10D</strain>
    </source>
</reference>
<reference evidence="2 3" key="2">
    <citation type="journal article" date="2007" name="BMC Biol.">
        <title>A 100%-complete sequence reveals unusually simple genomic features in the hot-spring red alga Cyanidioschyzon merolae.</title>
        <authorList>
            <person name="Nozaki H."/>
            <person name="Takano H."/>
            <person name="Misumi O."/>
            <person name="Terasawa K."/>
            <person name="Matsuzaki M."/>
            <person name="Maruyama S."/>
            <person name="Nishida K."/>
            <person name="Yagisawa F."/>
            <person name="Yoshida Y."/>
            <person name="Fujiwara T."/>
            <person name="Takio S."/>
            <person name="Tamura K."/>
            <person name="Chung S.J."/>
            <person name="Nakamura S."/>
            <person name="Kuroiwa H."/>
            <person name="Tanaka K."/>
            <person name="Sato N."/>
            <person name="Kuroiwa T."/>
        </authorList>
    </citation>
    <scope>NUCLEOTIDE SEQUENCE [LARGE SCALE GENOMIC DNA]</scope>
    <source>
        <strain evidence="2 3">10D</strain>
    </source>
</reference>
<dbReference type="OMA" id="IRDERVC"/>
<dbReference type="Gramene" id="CMS251CT">
    <property type="protein sequence ID" value="CMS251CT"/>
    <property type="gene ID" value="CMS251C"/>
</dbReference>
<evidence type="ECO:0000313" key="2">
    <source>
        <dbReference type="EMBL" id="BAM82852.1"/>
    </source>
</evidence>
<dbReference type="GeneID" id="16997157"/>
<dbReference type="RefSeq" id="XP_005538888.1">
    <property type="nucleotide sequence ID" value="XM_005538831.1"/>
</dbReference>
<dbReference type="STRING" id="280699.M1VHK8"/>
<dbReference type="GO" id="GO:0016730">
    <property type="term" value="F:oxidoreductase activity, acting on iron-sulfur proteins as donors"/>
    <property type="evidence" value="ECO:0007669"/>
    <property type="project" value="InterPro"/>
</dbReference>
<keyword evidence="1" id="KW-0812">Transmembrane</keyword>
<dbReference type="PANTHER" id="PTHR31032:SF1">
    <property type="entry name" value="PGR5-LIKE PROTEIN 1B, CHLOROPLASTIC"/>
    <property type="match status" value="1"/>
</dbReference>
<evidence type="ECO:0000313" key="3">
    <source>
        <dbReference type="Proteomes" id="UP000007014"/>
    </source>
</evidence>
<dbReference type="EMBL" id="AP006501">
    <property type="protein sequence ID" value="BAM82852.1"/>
    <property type="molecule type" value="Genomic_DNA"/>
</dbReference>
<feature type="transmembrane region" description="Helical" evidence="1">
    <location>
        <begin position="242"/>
        <end position="260"/>
    </location>
</feature>